<reference evidence="3" key="2">
    <citation type="journal article" date="2016" name="Sci. Rep.">
        <title>Dictyocaulus viviparus genome, variome and transcriptome elucidate lungworm biology and support future intervention.</title>
        <authorList>
            <person name="McNulty S.N."/>
            <person name="Strube C."/>
            <person name="Rosa B.A."/>
            <person name="Martin J.C."/>
            <person name="Tyagi R."/>
            <person name="Choi Y.J."/>
            <person name="Wang Q."/>
            <person name="Hallsworth Pepin K."/>
            <person name="Zhang X."/>
            <person name="Ozersky P."/>
            <person name="Wilson R.K."/>
            <person name="Sternberg P.W."/>
            <person name="Gasser R.B."/>
            <person name="Mitreva M."/>
        </authorList>
    </citation>
    <scope>NUCLEOTIDE SEQUENCE [LARGE SCALE GENOMIC DNA]</scope>
    <source>
        <strain evidence="3">HannoverDv2000</strain>
    </source>
</reference>
<reference evidence="2 3" key="1">
    <citation type="submission" date="2013-11" db="EMBL/GenBank/DDBJ databases">
        <title>Draft genome of the bovine lungworm Dictyocaulus viviparus.</title>
        <authorList>
            <person name="Mitreva M."/>
        </authorList>
    </citation>
    <scope>NUCLEOTIDE SEQUENCE [LARGE SCALE GENOMIC DNA]</scope>
    <source>
        <strain evidence="2 3">HannoverDv2000</strain>
    </source>
</reference>
<dbReference type="InterPro" id="IPR004344">
    <property type="entry name" value="TTL/TTLL_fam"/>
</dbReference>
<dbReference type="OrthoDB" id="202825at2759"/>
<dbReference type="GO" id="GO:0019098">
    <property type="term" value="P:reproductive behavior"/>
    <property type="evidence" value="ECO:0007669"/>
    <property type="project" value="UniProtKB-ARBA"/>
</dbReference>
<organism evidence="2 3">
    <name type="scientific">Dictyocaulus viviparus</name>
    <name type="common">Bovine lungworm</name>
    <dbReference type="NCBI Taxonomy" id="29172"/>
    <lineage>
        <taxon>Eukaryota</taxon>
        <taxon>Metazoa</taxon>
        <taxon>Ecdysozoa</taxon>
        <taxon>Nematoda</taxon>
        <taxon>Chromadorea</taxon>
        <taxon>Rhabditida</taxon>
        <taxon>Rhabditina</taxon>
        <taxon>Rhabditomorpha</taxon>
        <taxon>Strongyloidea</taxon>
        <taxon>Metastrongylidae</taxon>
        <taxon>Dictyocaulus</taxon>
    </lineage>
</organism>
<evidence type="ECO:0000313" key="2">
    <source>
        <dbReference type="EMBL" id="KJH48468.1"/>
    </source>
</evidence>
<dbReference type="AlphaFoldDB" id="A0A0D8XV27"/>
<comment type="similarity">
    <text evidence="1">Belongs to the tubulin--tyrosine ligase family.</text>
</comment>
<dbReference type="EMBL" id="KN716267">
    <property type="protein sequence ID" value="KJH48468.1"/>
    <property type="molecule type" value="Genomic_DNA"/>
</dbReference>
<sequence length="75" mass="9167">MNSKADFERETMNWEKTTELLWLVFQTQQPKMLVSLKSISSKARFFELSRFDFIVDDNLNVFLMEQFHKYRHEES</sequence>
<gene>
    <name evidence="2" type="ORF">DICVIV_05452</name>
</gene>
<dbReference type="PANTHER" id="PTHR47113:SF1">
    <property type="entry name" value="LD09343P"/>
    <property type="match status" value="1"/>
</dbReference>
<evidence type="ECO:0000256" key="1">
    <source>
        <dbReference type="ARBA" id="ARBA00006820"/>
    </source>
</evidence>
<protein>
    <submittedName>
        <fullName evidence="2">Uncharacterized protein</fullName>
    </submittedName>
</protein>
<dbReference type="Pfam" id="PF03133">
    <property type="entry name" value="TTL"/>
    <property type="match status" value="1"/>
</dbReference>
<dbReference type="PANTHER" id="PTHR47113">
    <property type="entry name" value="LD09343P"/>
    <property type="match status" value="1"/>
</dbReference>
<keyword evidence="3" id="KW-1185">Reference proteome</keyword>
<accession>A0A0D8XV27</accession>
<dbReference type="InterPro" id="IPR053317">
    <property type="entry name" value="Tubulin_polyglutamylase"/>
</dbReference>
<dbReference type="Gene3D" id="3.30.470.20">
    <property type="entry name" value="ATP-grasp fold, B domain"/>
    <property type="match status" value="1"/>
</dbReference>
<proteinExistence type="inferred from homology"/>
<dbReference type="Proteomes" id="UP000053766">
    <property type="component" value="Unassembled WGS sequence"/>
</dbReference>
<evidence type="ECO:0000313" key="3">
    <source>
        <dbReference type="Proteomes" id="UP000053766"/>
    </source>
</evidence>
<name>A0A0D8XV27_DICVI</name>